<gene>
    <name evidence="1" type="ORF">GOB84_15695</name>
</gene>
<sequence>MRRLQGEAMLLAPGVNQTLAISSATPVPEANDVSTPVRLRDRMCVLHR</sequence>
<reference evidence="1 2" key="1">
    <citation type="journal article" date="2020" name="Int. J. Syst. Evol. Microbiol.">
        <title>Novel acetic acid bacteria from cider fermentations: Acetobacter conturbans sp. nov. and Acetobacter fallax sp. nov.</title>
        <authorList>
            <person name="Sombolestani A.S."/>
            <person name="Cleenwerck I."/>
            <person name="Cnockaert M."/>
            <person name="Borremans W."/>
            <person name="Wieme A.D."/>
            <person name="De Vuyst L."/>
            <person name="Vandamme P."/>
        </authorList>
    </citation>
    <scope>NUCLEOTIDE SEQUENCE [LARGE SCALE GENOMIC DNA]</scope>
    <source>
        <strain evidence="1 2">LMG 1637</strain>
    </source>
</reference>
<dbReference type="RefSeq" id="WP_173578424.1">
    <property type="nucleotide sequence ID" value="NZ_WOSW01000046.1"/>
</dbReference>
<keyword evidence="2" id="KW-1185">Reference proteome</keyword>
<comment type="caution">
    <text evidence="1">The sequence shown here is derived from an EMBL/GenBank/DDBJ whole genome shotgun (WGS) entry which is preliminary data.</text>
</comment>
<dbReference type="Proteomes" id="UP000615326">
    <property type="component" value="Unassembled WGS sequence"/>
</dbReference>
<organism evidence="1 2">
    <name type="scientific">Acetobacter fallax</name>
    <dbReference type="NCBI Taxonomy" id="1737473"/>
    <lineage>
        <taxon>Bacteria</taxon>
        <taxon>Pseudomonadati</taxon>
        <taxon>Pseudomonadota</taxon>
        <taxon>Alphaproteobacteria</taxon>
        <taxon>Acetobacterales</taxon>
        <taxon>Acetobacteraceae</taxon>
        <taxon>Acetobacter</taxon>
    </lineage>
</organism>
<protein>
    <submittedName>
        <fullName evidence="1">Uncharacterized protein</fullName>
    </submittedName>
</protein>
<dbReference type="EMBL" id="WOSW01000046">
    <property type="protein sequence ID" value="NHO33960.1"/>
    <property type="molecule type" value="Genomic_DNA"/>
</dbReference>
<name>A0ABX0KHS5_9PROT</name>
<proteinExistence type="predicted"/>
<evidence type="ECO:0000313" key="1">
    <source>
        <dbReference type="EMBL" id="NHO33960.1"/>
    </source>
</evidence>
<accession>A0ABX0KHS5</accession>
<evidence type="ECO:0000313" key="2">
    <source>
        <dbReference type="Proteomes" id="UP000615326"/>
    </source>
</evidence>